<comment type="similarity">
    <text evidence="3 14">Belongs to the very long-chain fatty acids dehydratase HACD family.</text>
</comment>
<evidence type="ECO:0000256" key="12">
    <source>
        <dbReference type="ARBA" id="ARBA00023239"/>
    </source>
</evidence>
<comment type="caution">
    <text evidence="14">Lacks conserved residue(s) required for the propagation of feature annotation.</text>
</comment>
<evidence type="ECO:0000256" key="4">
    <source>
        <dbReference type="ARBA" id="ARBA00013122"/>
    </source>
</evidence>
<gene>
    <name evidence="15" type="ORF">SUNI508_00927</name>
</gene>
<keyword evidence="12 14" id="KW-0456">Lyase</keyword>
<keyword evidence="11 14" id="KW-0275">Fatty acid biosynthesis</keyword>
<evidence type="ECO:0000256" key="10">
    <source>
        <dbReference type="ARBA" id="ARBA00023136"/>
    </source>
</evidence>
<keyword evidence="9 14" id="KW-0443">Lipid metabolism</keyword>
<keyword evidence="6 14" id="KW-0812">Transmembrane</keyword>
<evidence type="ECO:0000256" key="5">
    <source>
        <dbReference type="ARBA" id="ARBA00022516"/>
    </source>
</evidence>
<keyword evidence="10 14" id="KW-0472">Membrane</keyword>
<feature type="transmembrane region" description="Helical" evidence="14">
    <location>
        <begin position="178"/>
        <end position="195"/>
    </location>
</feature>
<name>A0ABR2V2U9_9PEZI</name>
<evidence type="ECO:0000313" key="16">
    <source>
        <dbReference type="Proteomes" id="UP001408356"/>
    </source>
</evidence>
<comment type="caution">
    <text evidence="15">The sequence shown here is derived from an EMBL/GenBank/DDBJ whole genome shotgun (WGS) entry which is preliminary data.</text>
</comment>
<evidence type="ECO:0000256" key="1">
    <source>
        <dbReference type="ARBA" id="ARBA00004141"/>
    </source>
</evidence>
<keyword evidence="8 14" id="KW-1133">Transmembrane helix</keyword>
<sequence>MTAQKSYLIAYNAFSFLLWSHLTFYTATHVPEAYKQSRLAELYTDILPLLSVTQTLALLEVVHAALGLVRASPAATALQIGGKNLVVWTVMVKFPEIITGNHLGTAAFFGCVLAWGCSEIIRYGFFVVQLTTGDTPSWLKGLRYNAFLPLYPIGLVSEAVLVYLALMEGTGVGQFYKAYLLLGLLTYLPAGPFLYTHMLSQRRKATKQLAGKKN</sequence>
<keyword evidence="16" id="KW-1185">Reference proteome</keyword>
<dbReference type="Proteomes" id="UP001408356">
    <property type="component" value="Unassembled WGS sequence"/>
</dbReference>
<feature type="transmembrane region" description="Helical" evidence="14">
    <location>
        <begin position="146"/>
        <end position="166"/>
    </location>
</feature>
<dbReference type="PANTHER" id="PTHR11035:SF3">
    <property type="entry name" value="VERY-LONG-CHAIN (3R)-3-HYDROXYACYL-COA DEHYDRATASE"/>
    <property type="match status" value="1"/>
</dbReference>
<evidence type="ECO:0000256" key="8">
    <source>
        <dbReference type="ARBA" id="ARBA00022989"/>
    </source>
</evidence>
<reference evidence="15 16" key="1">
    <citation type="journal article" date="2024" name="J. Plant Pathol.">
        <title>Sequence and assembly of the genome of Seiridium unicorne, isolate CBS 538.82, causal agent of cypress canker disease.</title>
        <authorList>
            <person name="Scali E."/>
            <person name="Rocca G.D."/>
            <person name="Danti R."/>
            <person name="Garbelotto M."/>
            <person name="Barberini S."/>
            <person name="Baroncelli R."/>
            <person name="Emiliani G."/>
        </authorList>
    </citation>
    <scope>NUCLEOTIDE SEQUENCE [LARGE SCALE GENOMIC DNA]</scope>
    <source>
        <strain evidence="15 16">BM-138-508</strain>
    </source>
</reference>
<proteinExistence type="inferred from homology"/>
<protein>
    <recommendedName>
        <fullName evidence="4 14">Very-long-chain (3R)-3-hydroxyacyl-CoA dehydratase</fullName>
        <ecNumber evidence="4 14">4.2.1.134</ecNumber>
    </recommendedName>
</protein>
<evidence type="ECO:0000256" key="6">
    <source>
        <dbReference type="ARBA" id="ARBA00022692"/>
    </source>
</evidence>
<dbReference type="Pfam" id="PF04387">
    <property type="entry name" value="PTPLA"/>
    <property type="match status" value="1"/>
</dbReference>
<accession>A0ABR2V2U9</accession>
<feature type="transmembrane region" description="Helical" evidence="14">
    <location>
        <begin position="7"/>
        <end position="26"/>
    </location>
</feature>
<organism evidence="15 16">
    <name type="scientific">Seiridium unicorne</name>
    <dbReference type="NCBI Taxonomy" id="138068"/>
    <lineage>
        <taxon>Eukaryota</taxon>
        <taxon>Fungi</taxon>
        <taxon>Dikarya</taxon>
        <taxon>Ascomycota</taxon>
        <taxon>Pezizomycotina</taxon>
        <taxon>Sordariomycetes</taxon>
        <taxon>Xylariomycetidae</taxon>
        <taxon>Amphisphaeriales</taxon>
        <taxon>Sporocadaceae</taxon>
        <taxon>Seiridium</taxon>
    </lineage>
</organism>
<keyword evidence="14" id="KW-0256">Endoplasmic reticulum</keyword>
<dbReference type="PANTHER" id="PTHR11035">
    <property type="entry name" value="VERY-LONG-CHAIN (3R)-3-HYDROXYACYL-COA DEHYDRATASE"/>
    <property type="match status" value="1"/>
</dbReference>
<keyword evidence="5 14" id="KW-0444">Lipid biosynthesis</keyword>
<dbReference type="EC" id="4.2.1.134" evidence="4 14"/>
<evidence type="ECO:0000256" key="14">
    <source>
        <dbReference type="RuleBase" id="RU363109"/>
    </source>
</evidence>
<evidence type="ECO:0000256" key="11">
    <source>
        <dbReference type="ARBA" id="ARBA00023160"/>
    </source>
</evidence>
<dbReference type="InterPro" id="IPR007482">
    <property type="entry name" value="Tyr_Pase-like_PTPLA"/>
</dbReference>
<evidence type="ECO:0000313" key="15">
    <source>
        <dbReference type="EMBL" id="KAK9420836.1"/>
    </source>
</evidence>
<comment type="pathway">
    <text evidence="2 14">Lipid metabolism; fatty acid biosynthesis.</text>
</comment>
<comment type="function">
    <text evidence="14">Catalyzes the third of the four reactions of the long-chain fatty acids elongation cycle. This endoplasmic reticulum-bound enzymatic process, allows the addition of two carbons to the chain of long- and very long-chain fatty acids/VLCFAs per cycle. This enzyme catalyzes the dehydration of the 3-hydroxyacyl-CoA intermediate into trans-2,3-enoyl-CoA, within each cycle of fatty acid elongation. Thereby, it participates to the production of VLCFAs of different chain lengths that are involved in multiple biological processes as precursors of membrane lipids and lipid mediators.</text>
</comment>
<dbReference type="EMBL" id="JARVKF010000223">
    <property type="protein sequence ID" value="KAK9420836.1"/>
    <property type="molecule type" value="Genomic_DNA"/>
</dbReference>
<evidence type="ECO:0000256" key="2">
    <source>
        <dbReference type="ARBA" id="ARBA00005194"/>
    </source>
</evidence>
<comment type="catalytic activity">
    <reaction evidence="13 14">
        <text>a very-long-chain (3R)-3-hydroxyacyl-CoA = a very-long-chain (2E)-enoyl-CoA + H2O</text>
        <dbReference type="Rhea" id="RHEA:45812"/>
        <dbReference type="ChEBI" id="CHEBI:15377"/>
        <dbReference type="ChEBI" id="CHEBI:83728"/>
        <dbReference type="ChEBI" id="CHEBI:85440"/>
        <dbReference type="EC" id="4.2.1.134"/>
    </reaction>
</comment>
<evidence type="ECO:0000256" key="7">
    <source>
        <dbReference type="ARBA" id="ARBA00022832"/>
    </source>
</evidence>
<keyword evidence="7 14" id="KW-0276">Fatty acid metabolism</keyword>
<comment type="subcellular location">
    <subcellularLocation>
        <location evidence="14">Endoplasmic reticulum membrane</location>
        <topology evidence="14">Multi-pass membrane protein</topology>
    </subcellularLocation>
    <subcellularLocation>
        <location evidence="1">Membrane</location>
        <topology evidence="1">Multi-pass membrane protein</topology>
    </subcellularLocation>
</comment>
<evidence type="ECO:0000256" key="3">
    <source>
        <dbReference type="ARBA" id="ARBA00007811"/>
    </source>
</evidence>
<evidence type="ECO:0000256" key="9">
    <source>
        <dbReference type="ARBA" id="ARBA00023098"/>
    </source>
</evidence>
<evidence type="ECO:0000256" key="13">
    <source>
        <dbReference type="ARBA" id="ARBA00036671"/>
    </source>
</evidence>